<gene>
    <name evidence="2" type="ORF">G6011_07481</name>
</gene>
<accession>A0AAD4FHH0</accession>
<evidence type="ECO:0000256" key="1">
    <source>
        <dbReference type="SAM" id="MobiDB-lite"/>
    </source>
</evidence>
<dbReference type="Proteomes" id="UP001199106">
    <property type="component" value="Unassembled WGS sequence"/>
</dbReference>
<proteinExistence type="predicted"/>
<organism evidence="2 3">
    <name type="scientific">Alternaria panax</name>
    <dbReference type="NCBI Taxonomy" id="48097"/>
    <lineage>
        <taxon>Eukaryota</taxon>
        <taxon>Fungi</taxon>
        <taxon>Dikarya</taxon>
        <taxon>Ascomycota</taxon>
        <taxon>Pezizomycotina</taxon>
        <taxon>Dothideomycetes</taxon>
        <taxon>Pleosporomycetidae</taxon>
        <taxon>Pleosporales</taxon>
        <taxon>Pleosporineae</taxon>
        <taxon>Pleosporaceae</taxon>
        <taxon>Alternaria</taxon>
        <taxon>Alternaria sect. Panax</taxon>
    </lineage>
</organism>
<keyword evidence="3" id="KW-1185">Reference proteome</keyword>
<dbReference type="AlphaFoldDB" id="A0AAD4FHH0"/>
<reference evidence="2" key="1">
    <citation type="submission" date="2021-07" db="EMBL/GenBank/DDBJ databases">
        <title>Genome Resource of American Ginseng Black Spot Pathogen Alternaria panax.</title>
        <authorList>
            <person name="Qiu C."/>
            <person name="Wang W."/>
            <person name="Liu Z."/>
        </authorList>
    </citation>
    <scope>NUCLEOTIDE SEQUENCE</scope>
    <source>
        <strain evidence="2">BNCC115425</strain>
    </source>
</reference>
<feature type="compositionally biased region" description="Acidic residues" evidence="1">
    <location>
        <begin position="128"/>
        <end position="144"/>
    </location>
</feature>
<comment type="caution">
    <text evidence="2">The sequence shown here is derived from an EMBL/GenBank/DDBJ whole genome shotgun (WGS) entry which is preliminary data.</text>
</comment>
<evidence type="ECO:0000313" key="2">
    <source>
        <dbReference type="EMBL" id="KAG9188776.1"/>
    </source>
</evidence>
<dbReference type="EMBL" id="JAANER010000006">
    <property type="protein sequence ID" value="KAG9188776.1"/>
    <property type="molecule type" value="Genomic_DNA"/>
</dbReference>
<name>A0AAD4FHH0_9PLEO</name>
<feature type="region of interest" description="Disordered" evidence="1">
    <location>
        <begin position="106"/>
        <end position="144"/>
    </location>
</feature>
<evidence type="ECO:0000313" key="3">
    <source>
        <dbReference type="Proteomes" id="UP001199106"/>
    </source>
</evidence>
<protein>
    <submittedName>
        <fullName evidence="2">Uncharacterized protein</fullName>
    </submittedName>
</protein>
<sequence length="196" mass="21802">MHISWDITFPWLRKPSFVIALIINPCLLLSSTSQSSELPSTLLWGLFRHPSEYPDASSESPRGLKKAKKVGTTDATTAVLKGIGVTERVPESSKWHDAVTLQQGELNESNVDDIQLPNTITPVPEHASDDDVSGDDSSTDDSESQILWFDDEYNELTYEAEDDDILTAEIAYADEDAGFDAYMDKKGVDGIYERWV</sequence>